<sequence>MADSFIYCFTHGTSVATDSQLTEKLQDLSQAAASSPPKGAKGRCLSVAAGVVLECVVSESHVVLLLEGGTLRRVRYSEEQLKEKNEEPTPSHASRSSSPRSEVNDDVNRVPSS</sequence>
<feature type="compositionally biased region" description="Basic and acidic residues" evidence="1">
    <location>
        <begin position="79"/>
        <end position="89"/>
    </location>
</feature>
<reference evidence="2" key="1">
    <citation type="submission" date="2023-03" db="EMBL/GenBank/DDBJ databases">
        <authorList>
            <person name="Steffen K."/>
            <person name="Cardenas P."/>
        </authorList>
    </citation>
    <scope>NUCLEOTIDE SEQUENCE</scope>
</reference>
<evidence type="ECO:0000256" key="1">
    <source>
        <dbReference type="SAM" id="MobiDB-lite"/>
    </source>
</evidence>
<proteinExistence type="predicted"/>
<feature type="compositionally biased region" description="Basic and acidic residues" evidence="1">
    <location>
        <begin position="102"/>
        <end position="113"/>
    </location>
</feature>
<comment type="caution">
    <text evidence="2">The sequence shown here is derived from an EMBL/GenBank/DDBJ whole genome shotgun (WGS) entry which is preliminary data.</text>
</comment>
<dbReference type="AlphaFoldDB" id="A0AA35S5W7"/>
<dbReference type="EMBL" id="CASHTH010002049">
    <property type="protein sequence ID" value="CAI8024035.1"/>
    <property type="molecule type" value="Genomic_DNA"/>
</dbReference>
<feature type="region of interest" description="Disordered" evidence="1">
    <location>
        <begin position="79"/>
        <end position="113"/>
    </location>
</feature>
<evidence type="ECO:0000313" key="2">
    <source>
        <dbReference type="EMBL" id="CAI8024035.1"/>
    </source>
</evidence>
<keyword evidence="3" id="KW-1185">Reference proteome</keyword>
<gene>
    <name evidence="2" type="ORF">GBAR_LOCUS14000</name>
</gene>
<feature type="non-terminal residue" evidence="2">
    <location>
        <position position="1"/>
    </location>
</feature>
<dbReference type="Proteomes" id="UP001174909">
    <property type="component" value="Unassembled WGS sequence"/>
</dbReference>
<protein>
    <submittedName>
        <fullName evidence="2">Uncharacterized protein</fullName>
    </submittedName>
</protein>
<feature type="compositionally biased region" description="Low complexity" evidence="1">
    <location>
        <begin position="90"/>
        <end position="101"/>
    </location>
</feature>
<name>A0AA35S5W7_GEOBA</name>
<organism evidence="2 3">
    <name type="scientific">Geodia barretti</name>
    <name type="common">Barrett's horny sponge</name>
    <dbReference type="NCBI Taxonomy" id="519541"/>
    <lineage>
        <taxon>Eukaryota</taxon>
        <taxon>Metazoa</taxon>
        <taxon>Porifera</taxon>
        <taxon>Demospongiae</taxon>
        <taxon>Heteroscleromorpha</taxon>
        <taxon>Tetractinellida</taxon>
        <taxon>Astrophorina</taxon>
        <taxon>Geodiidae</taxon>
        <taxon>Geodia</taxon>
    </lineage>
</organism>
<accession>A0AA35S5W7</accession>
<evidence type="ECO:0000313" key="3">
    <source>
        <dbReference type="Proteomes" id="UP001174909"/>
    </source>
</evidence>